<keyword evidence="11" id="KW-0648">Protein biosynthesis</keyword>
<evidence type="ECO:0000256" key="2">
    <source>
        <dbReference type="ARBA" id="ARBA00004496"/>
    </source>
</evidence>
<evidence type="ECO:0000256" key="9">
    <source>
        <dbReference type="ARBA" id="ARBA00022833"/>
    </source>
</evidence>
<dbReference type="GO" id="GO:0005737">
    <property type="term" value="C:cytoplasm"/>
    <property type="evidence" value="ECO:0007669"/>
    <property type="project" value="UniProtKB-SubCell"/>
</dbReference>
<evidence type="ECO:0000256" key="11">
    <source>
        <dbReference type="ARBA" id="ARBA00022917"/>
    </source>
</evidence>
<keyword evidence="6 16" id="KW-0436">Ligase</keyword>
<evidence type="ECO:0000256" key="14">
    <source>
        <dbReference type="ARBA" id="ARBA00048359"/>
    </source>
</evidence>
<keyword evidence="10" id="KW-0067">ATP-binding</keyword>
<evidence type="ECO:0000256" key="3">
    <source>
        <dbReference type="ARBA" id="ARBA00011245"/>
    </source>
</evidence>
<dbReference type="EC" id="6.1.1.5" evidence="4"/>
<comment type="function">
    <text evidence="13">Catalyzes the attachment of isoleucine to tRNA(Ile). As IleRS can inadvertently accommodate and process structurally similar amino acids such as valine, to avoid such errors it has two additional distinct tRNA(Ile)-dependent editing activities. One activity is designated as 'pretransfer' editing and involves the hydrolysis of activated Val-AMP. The other activity is designated 'posttransfer' editing and involves deacylation of mischarged Val-tRNA(Ile).</text>
</comment>
<dbReference type="GO" id="GO:0005524">
    <property type="term" value="F:ATP binding"/>
    <property type="evidence" value="ECO:0007669"/>
    <property type="project" value="UniProtKB-KW"/>
</dbReference>
<keyword evidence="12" id="KW-0030">Aminoacyl-tRNA synthetase</keyword>
<evidence type="ECO:0000256" key="8">
    <source>
        <dbReference type="ARBA" id="ARBA00022741"/>
    </source>
</evidence>
<dbReference type="InterPro" id="IPR002300">
    <property type="entry name" value="aa-tRNA-synth_Ia"/>
</dbReference>
<dbReference type="InterPro" id="IPR023586">
    <property type="entry name" value="Ile-tRNA-ligase_type2"/>
</dbReference>
<evidence type="ECO:0000256" key="12">
    <source>
        <dbReference type="ARBA" id="ARBA00023146"/>
    </source>
</evidence>
<keyword evidence="8" id="KW-0547">Nucleotide-binding</keyword>
<feature type="domain" description="Aminoacyl-tRNA synthetase class Ia" evidence="15">
    <location>
        <begin position="33"/>
        <end position="224"/>
    </location>
</feature>
<protein>
    <recommendedName>
        <fullName evidence="4">isoleucine--tRNA ligase</fullName>
        <ecNumber evidence="4">6.1.1.5</ecNumber>
    </recommendedName>
</protein>
<dbReference type="SUPFAM" id="SSF52374">
    <property type="entry name" value="Nucleotidylyl transferase"/>
    <property type="match status" value="1"/>
</dbReference>
<evidence type="ECO:0000256" key="4">
    <source>
        <dbReference type="ARBA" id="ARBA00013165"/>
    </source>
</evidence>
<comment type="cofactor">
    <cofactor evidence="1">
        <name>Zn(2+)</name>
        <dbReference type="ChEBI" id="CHEBI:29105"/>
    </cofactor>
</comment>
<comment type="caution">
    <text evidence="16">The sequence shown here is derived from an EMBL/GenBank/DDBJ whole genome shotgun (WGS) entry which is preliminary data.</text>
</comment>
<evidence type="ECO:0000256" key="6">
    <source>
        <dbReference type="ARBA" id="ARBA00022598"/>
    </source>
</evidence>
<feature type="non-terminal residue" evidence="16">
    <location>
        <position position="1"/>
    </location>
</feature>
<sequence length="229" mass="26910">FHYHGGTEMGRYVFQPVSAELDFVAIEEAELLRWRRHDVFARSMAHRLGAEPWVFYEGPPTANGMPGLHHVWARVYKDLFCRFHTMRGRYVARRAGWDTHGLPVEVQVEKQLGISGKRAIVEQVGVAEFTRLCRESVMAYVEEFERLTERIGYWTDMENAYFTFHPSYVESVWWQLQQLFERGLLYEDFKVVPYCPRCGTALSSHELGQPDVYRDEVDESCYVRLSLRD</sequence>
<organism evidence="16">
    <name type="scientific">mine drainage metagenome</name>
    <dbReference type="NCBI Taxonomy" id="410659"/>
    <lineage>
        <taxon>unclassified sequences</taxon>
        <taxon>metagenomes</taxon>
        <taxon>ecological metagenomes</taxon>
    </lineage>
</organism>
<dbReference type="EMBL" id="AUZX01010755">
    <property type="protein sequence ID" value="EQD46351.1"/>
    <property type="molecule type" value="Genomic_DNA"/>
</dbReference>
<dbReference type="Gene3D" id="3.40.50.620">
    <property type="entry name" value="HUPs"/>
    <property type="match status" value="1"/>
</dbReference>
<dbReference type="FunFam" id="3.40.50.620:FF:000063">
    <property type="entry name" value="Isoleucine--tRNA ligase"/>
    <property type="match status" value="1"/>
</dbReference>
<keyword evidence="5" id="KW-0963">Cytoplasm</keyword>
<name>T0ZDY6_9ZZZZ</name>
<evidence type="ECO:0000256" key="10">
    <source>
        <dbReference type="ARBA" id="ARBA00022840"/>
    </source>
</evidence>
<evidence type="ECO:0000256" key="13">
    <source>
        <dbReference type="ARBA" id="ARBA00025217"/>
    </source>
</evidence>
<dbReference type="GO" id="GO:0004822">
    <property type="term" value="F:isoleucine-tRNA ligase activity"/>
    <property type="evidence" value="ECO:0007669"/>
    <property type="project" value="UniProtKB-EC"/>
</dbReference>
<dbReference type="PANTHER" id="PTHR42780:SF1">
    <property type="entry name" value="ISOLEUCINE--TRNA LIGASE, CYTOPLASMIC"/>
    <property type="match status" value="1"/>
</dbReference>
<gene>
    <name evidence="16" type="ORF">B1A_14649</name>
</gene>
<evidence type="ECO:0000256" key="5">
    <source>
        <dbReference type="ARBA" id="ARBA00022490"/>
    </source>
</evidence>
<evidence type="ECO:0000256" key="1">
    <source>
        <dbReference type="ARBA" id="ARBA00001947"/>
    </source>
</evidence>
<evidence type="ECO:0000259" key="15">
    <source>
        <dbReference type="Pfam" id="PF00133"/>
    </source>
</evidence>
<dbReference type="GO" id="GO:0006428">
    <property type="term" value="P:isoleucyl-tRNA aminoacylation"/>
    <property type="evidence" value="ECO:0007669"/>
    <property type="project" value="TreeGrafter"/>
</dbReference>
<dbReference type="Pfam" id="PF00133">
    <property type="entry name" value="tRNA-synt_1"/>
    <property type="match status" value="1"/>
</dbReference>
<keyword evidence="7" id="KW-0479">Metal-binding</keyword>
<accession>T0ZDY6</accession>
<comment type="subunit">
    <text evidence="3">Monomer.</text>
</comment>
<comment type="subcellular location">
    <subcellularLocation>
        <location evidence="2">Cytoplasm</location>
    </subcellularLocation>
</comment>
<evidence type="ECO:0000256" key="7">
    <source>
        <dbReference type="ARBA" id="ARBA00022723"/>
    </source>
</evidence>
<keyword evidence="9" id="KW-0862">Zinc</keyword>
<dbReference type="InterPro" id="IPR014729">
    <property type="entry name" value="Rossmann-like_a/b/a_fold"/>
</dbReference>
<dbReference type="PANTHER" id="PTHR42780">
    <property type="entry name" value="SOLEUCYL-TRNA SYNTHETASE"/>
    <property type="match status" value="1"/>
</dbReference>
<evidence type="ECO:0000313" key="16">
    <source>
        <dbReference type="EMBL" id="EQD46351.1"/>
    </source>
</evidence>
<proteinExistence type="predicted"/>
<dbReference type="AlphaFoldDB" id="T0ZDY6"/>
<feature type="non-terminal residue" evidence="16">
    <location>
        <position position="229"/>
    </location>
</feature>
<reference evidence="16" key="1">
    <citation type="submission" date="2013-08" db="EMBL/GenBank/DDBJ databases">
        <authorList>
            <person name="Mendez C."/>
            <person name="Richter M."/>
            <person name="Ferrer M."/>
            <person name="Sanchez J."/>
        </authorList>
    </citation>
    <scope>NUCLEOTIDE SEQUENCE</scope>
</reference>
<comment type="catalytic activity">
    <reaction evidence="14">
        <text>tRNA(Ile) + L-isoleucine + ATP = L-isoleucyl-tRNA(Ile) + AMP + diphosphate</text>
        <dbReference type="Rhea" id="RHEA:11060"/>
        <dbReference type="Rhea" id="RHEA-COMP:9666"/>
        <dbReference type="Rhea" id="RHEA-COMP:9695"/>
        <dbReference type="ChEBI" id="CHEBI:30616"/>
        <dbReference type="ChEBI" id="CHEBI:33019"/>
        <dbReference type="ChEBI" id="CHEBI:58045"/>
        <dbReference type="ChEBI" id="CHEBI:78442"/>
        <dbReference type="ChEBI" id="CHEBI:78528"/>
        <dbReference type="ChEBI" id="CHEBI:456215"/>
        <dbReference type="EC" id="6.1.1.5"/>
    </reaction>
</comment>
<dbReference type="GO" id="GO:0046872">
    <property type="term" value="F:metal ion binding"/>
    <property type="evidence" value="ECO:0007669"/>
    <property type="project" value="UniProtKB-KW"/>
</dbReference>
<reference evidence="16" key="2">
    <citation type="journal article" date="2014" name="ISME J.">
        <title>Microbial stratification in low pH oxic and suboxic macroscopic growths along an acid mine drainage.</title>
        <authorList>
            <person name="Mendez-Garcia C."/>
            <person name="Mesa V."/>
            <person name="Sprenger R.R."/>
            <person name="Richter M."/>
            <person name="Diez M.S."/>
            <person name="Solano J."/>
            <person name="Bargiela R."/>
            <person name="Golyshina O.V."/>
            <person name="Manteca A."/>
            <person name="Ramos J.L."/>
            <person name="Gallego J.R."/>
            <person name="Llorente I."/>
            <person name="Martins Dos Santos V.A."/>
            <person name="Jensen O.N."/>
            <person name="Pelaez A.I."/>
            <person name="Sanchez J."/>
            <person name="Ferrer M."/>
        </authorList>
    </citation>
    <scope>NUCLEOTIDE SEQUENCE</scope>
</reference>